<dbReference type="PATRIC" id="fig|718255.3.peg.4032"/>
<evidence type="ECO:0000313" key="2">
    <source>
        <dbReference type="EMBL" id="CBL13279.1"/>
    </source>
</evidence>
<feature type="signal peptide" evidence="1">
    <location>
        <begin position="1"/>
        <end position="34"/>
    </location>
</feature>
<reference evidence="2 3" key="2">
    <citation type="submission" date="2010-03" db="EMBL/GenBank/DDBJ databases">
        <authorList>
            <person name="Pajon A."/>
        </authorList>
    </citation>
    <scope>NUCLEOTIDE SEQUENCE [LARGE SCALE GENOMIC DNA]</scope>
    <source>
        <strain evidence="2 3">XB6B4</strain>
    </source>
</reference>
<dbReference type="RefSeq" id="WP_015521649.1">
    <property type="nucleotide sequence ID" value="NC_021012.1"/>
</dbReference>
<gene>
    <name evidence="2" type="ORF">RO1_28840</name>
</gene>
<organism evidence="2 3">
    <name type="scientific">Roseburia intestinalis XB6B4</name>
    <dbReference type="NCBI Taxonomy" id="718255"/>
    <lineage>
        <taxon>Bacteria</taxon>
        <taxon>Bacillati</taxon>
        <taxon>Bacillota</taxon>
        <taxon>Clostridia</taxon>
        <taxon>Lachnospirales</taxon>
        <taxon>Lachnospiraceae</taxon>
        <taxon>Roseburia</taxon>
    </lineage>
</organism>
<reference evidence="2 3" key="1">
    <citation type="submission" date="2010-03" db="EMBL/GenBank/DDBJ databases">
        <title>The genome sequence of Roseburia intestinalis XB6B4.</title>
        <authorList>
            <consortium name="metaHIT consortium -- http://www.metahit.eu/"/>
            <person name="Pajon A."/>
            <person name="Turner K."/>
            <person name="Parkhill J."/>
            <person name="Bernalier A."/>
        </authorList>
    </citation>
    <scope>NUCLEOTIDE SEQUENCE [LARGE SCALE GENOMIC DNA]</scope>
    <source>
        <strain evidence="2 3">XB6B4</strain>
    </source>
</reference>
<accession>D4L0Y9</accession>
<evidence type="ECO:0000256" key="1">
    <source>
        <dbReference type="SAM" id="SignalP"/>
    </source>
</evidence>
<dbReference type="HOGENOM" id="CLU_2809772_0_0_9"/>
<proteinExistence type="predicted"/>
<evidence type="ECO:0000313" key="3">
    <source>
        <dbReference type="Proteomes" id="UP000008953"/>
    </source>
</evidence>
<name>D4L0Y9_9FIRM</name>
<protein>
    <submittedName>
        <fullName evidence="2">Uncharacterized protein</fullName>
    </submittedName>
</protein>
<dbReference type="Proteomes" id="UP000008953">
    <property type="component" value="Chromosome"/>
</dbReference>
<sequence>MKKWKERGKRIAVLLLTAALVGSSVDLSALTVNAAEEEKVLTCEKRGADYIGRNNRDSKAYHLMDME</sequence>
<dbReference type="AlphaFoldDB" id="D4L0Y9"/>
<dbReference type="EMBL" id="FP929050">
    <property type="protein sequence ID" value="CBL13279.1"/>
    <property type="molecule type" value="Genomic_DNA"/>
</dbReference>
<dbReference type="KEGG" id="rix:RO1_28840"/>
<feature type="chain" id="PRO_5003060153" evidence="1">
    <location>
        <begin position="35"/>
        <end position="67"/>
    </location>
</feature>
<keyword evidence="1" id="KW-0732">Signal</keyword>